<keyword evidence="2" id="KW-1185">Reference proteome</keyword>
<dbReference type="EMBL" id="LT985188">
    <property type="protein sequence ID" value="SPD87815.1"/>
    <property type="molecule type" value="Genomic_DNA"/>
</dbReference>
<gene>
    <name evidence="1" type="ORF">MPLG2_2785</name>
</gene>
<proteinExistence type="predicted"/>
<dbReference type="Proteomes" id="UP000238164">
    <property type="component" value="Chromosome 1"/>
</dbReference>
<protein>
    <recommendedName>
        <fullName evidence="3">DUF2470 domain-containing protein</fullName>
    </recommendedName>
</protein>
<dbReference type="RefSeq" id="WP_105186472.1">
    <property type="nucleotide sequence ID" value="NZ_BAAAGO010000029.1"/>
</dbReference>
<evidence type="ECO:0000313" key="2">
    <source>
        <dbReference type="Proteomes" id="UP000238164"/>
    </source>
</evidence>
<reference evidence="1 2" key="1">
    <citation type="submission" date="2018-02" db="EMBL/GenBank/DDBJ databases">
        <authorList>
            <person name="Cohen D.B."/>
            <person name="Kent A.D."/>
        </authorList>
    </citation>
    <scope>NUCLEOTIDE SEQUENCE [LARGE SCALE GENOMIC DNA]</scope>
    <source>
        <strain evidence="1">1</strain>
    </source>
</reference>
<dbReference type="OrthoDB" id="3725439at2"/>
<evidence type="ECO:0000313" key="1">
    <source>
        <dbReference type="EMBL" id="SPD87815.1"/>
    </source>
</evidence>
<accession>A0A2N9JIB8</accession>
<dbReference type="AlphaFoldDB" id="A0A2N9JIB8"/>
<name>A0A2N9JIB8_9ACTN</name>
<evidence type="ECO:0008006" key="3">
    <source>
        <dbReference type="Google" id="ProtNLM"/>
    </source>
</evidence>
<dbReference type="KEGG" id="mgg:MPLG2_2785"/>
<organism evidence="1 2">
    <name type="scientific">Micropruina glycogenica</name>
    <dbReference type="NCBI Taxonomy" id="75385"/>
    <lineage>
        <taxon>Bacteria</taxon>
        <taxon>Bacillati</taxon>
        <taxon>Actinomycetota</taxon>
        <taxon>Actinomycetes</taxon>
        <taxon>Propionibacteriales</taxon>
        <taxon>Nocardioidaceae</taxon>
        <taxon>Micropruina</taxon>
    </lineage>
</organism>
<sequence length="273" mass="29301">MQSNHTVQADTLRERSLSLARRLLAGAGRASLVAYDLAPLVEAGALSHGLSAHGDLVVACLTDREIPVTTWNSTPLRVRLDVVKEAPEWEVRITACAVHLLGELEWLAGDLIEDYLTEAALDPQLVELATAPGGRLGVVRSDRVLVHDIAGVLPFAYDEVVECRGSYPDPDQEWTAREVLGQLPVAQLTGLAYAVASGFVPGVTLSVRDEAACPHTEGHVFVVDVDRSGLTLMSVDLGRVSVHFVAFDRVVENDNELADRIGQLVEASGVALT</sequence>